<dbReference type="OrthoDB" id="7840363at2"/>
<reference evidence="2 3" key="1">
    <citation type="submission" date="2018-07" db="EMBL/GenBank/DDBJ databases">
        <title>Thalassococcus profundi sp. nov., a marine bacterium isolated from deep seawater of Okinawa Trough.</title>
        <authorList>
            <person name="Yu M."/>
        </authorList>
    </citation>
    <scope>NUCLEOTIDE SEQUENCE [LARGE SCALE GENOMIC DNA]</scope>
    <source>
        <strain evidence="2 3">WRAS1</strain>
    </source>
</reference>
<name>A0A369TPW9_9RHOB</name>
<dbReference type="RefSeq" id="WP_114512266.1">
    <property type="nucleotide sequence ID" value="NZ_QPMK01000016.1"/>
</dbReference>
<accession>A0A369TPW9</accession>
<gene>
    <name evidence="2" type="ORF">DU478_17545</name>
</gene>
<feature type="transmembrane region" description="Helical" evidence="1">
    <location>
        <begin position="107"/>
        <end position="129"/>
    </location>
</feature>
<evidence type="ECO:0000313" key="2">
    <source>
        <dbReference type="EMBL" id="RDD65006.1"/>
    </source>
</evidence>
<protein>
    <submittedName>
        <fullName evidence="2">Uncharacterized protein</fullName>
    </submittedName>
</protein>
<feature type="transmembrane region" description="Helical" evidence="1">
    <location>
        <begin position="141"/>
        <end position="159"/>
    </location>
</feature>
<keyword evidence="1" id="KW-0812">Transmembrane</keyword>
<dbReference type="EMBL" id="QPMK01000016">
    <property type="protein sequence ID" value="RDD65006.1"/>
    <property type="molecule type" value="Genomic_DNA"/>
</dbReference>
<organism evidence="2 3">
    <name type="scientific">Thalassococcus profundi</name>
    <dbReference type="NCBI Taxonomy" id="2282382"/>
    <lineage>
        <taxon>Bacteria</taxon>
        <taxon>Pseudomonadati</taxon>
        <taxon>Pseudomonadota</taxon>
        <taxon>Alphaproteobacteria</taxon>
        <taxon>Rhodobacterales</taxon>
        <taxon>Roseobacteraceae</taxon>
        <taxon>Thalassococcus</taxon>
    </lineage>
</organism>
<keyword evidence="3" id="KW-1185">Reference proteome</keyword>
<proteinExistence type="predicted"/>
<keyword evidence="1" id="KW-1133">Transmembrane helix</keyword>
<evidence type="ECO:0000313" key="3">
    <source>
        <dbReference type="Proteomes" id="UP000253977"/>
    </source>
</evidence>
<comment type="caution">
    <text evidence="2">The sequence shown here is derived from an EMBL/GenBank/DDBJ whole genome shotgun (WGS) entry which is preliminary data.</text>
</comment>
<sequence length="174" mass="19275">MSSALIALAAEIGAPLVRKVLTRQIGSESAEIVTDVLSAIAERAGIPVRDLDDAARTQPDVVQEAIRQTEENLPERLALYAQALEYQRDQLMSERGDPNWMRAWRPLGMYLVGFLWLWTFVILHVANAIWKIALPPPDLSVLLQLTGLYMALYMGGHTVKDVASKFFSRKGGAA</sequence>
<evidence type="ECO:0000256" key="1">
    <source>
        <dbReference type="SAM" id="Phobius"/>
    </source>
</evidence>
<keyword evidence="1" id="KW-0472">Membrane</keyword>
<dbReference type="Proteomes" id="UP000253977">
    <property type="component" value="Unassembled WGS sequence"/>
</dbReference>
<dbReference type="AlphaFoldDB" id="A0A369TPW9"/>